<dbReference type="AlphaFoldDB" id="A0A1Q5UMM1"/>
<keyword evidence="1" id="KW-0560">Oxidoreductase</keyword>
<dbReference type="InterPro" id="IPR050425">
    <property type="entry name" value="NAD(P)_dehydrat-like"/>
</dbReference>
<dbReference type="EMBL" id="MNBE01000128">
    <property type="protein sequence ID" value="OKP13694.1"/>
    <property type="molecule type" value="Genomic_DNA"/>
</dbReference>
<reference evidence="4 5" key="1">
    <citation type="submission" date="2016-10" db="EMBL/GenBank/DDBJ databases">
        <title>Genome sequence of the ascomycete fungus Penicillium subrubescens.</title>
        <authorList>
            <person name="De Vries R.P."/>
            <person name="Peng M."/>
            <person name="Dilokpimol A."/>
            <person name="Hilden K."/>
            <person name="Makela M.R."/>
            <person name="Grigoriev I."/>
            <person name="Riley R."/>
            <person name="Granchi Z."/>
        </authorList>
    </citation>
    <scope>NUCLEOTIDE SEQUENCE [LARGE SCALE GENOMIC DNA]</scope>
    <source>
        <strain evidence="4 5">CBS 132785</strain>
    </source>
</reference>
<proteinExistence type="inferred from homology"/>
<dbReference type="STRING" id="1316194.A0A1Q5UMM1"/>
<dbReference type="InterPro" id="IPR001509">
    <property type="entry name" value="Epimerase_deHydtase"/>
</dbReference>
<feature type="domain" description="NAD-dependent epimerase/dehydratase" evidence="3">
    <location>
        <begin position="63"/>
        <end position="187"/>
    </location>
</feature>
<dbReference type="Pfam" id="PF01370">
    <property type="entry name" value="Epimerase"/>
    <property type="match status" value="1"/>
</dbReference>
<evidence type="ECO:0000256" key="2">
    <source>
        <dbReference type="ARBA" id="ARBA00023445"/>
    </source>
</evidence>
<dbReference type="GO" id="GO:0016616">
    <property type="term" value="F:oxidoreductase activity, acting on the CH-OH group of donors, NAD or NADP as acceptor"/>
    <property type="evidence" value="ECO:0007669"/>
    <property type="project" value="TreeGrafter"/>
</dbReference>
<evidence type="ECO:0000259" key="3">
    <source>
        <dbReference type="Pfam" id="PF01370"/>
    </source>
</evidence>
<keyword evidence="5" id="KW-1185">Reference proteome</keyword>
<dbReference type="SUPFAM" id="SSF51735">
    <property type="entry name" value="NAD(P)-binding Rossmann-fold domains"/>
    <property type="match status" value="1"/>
</dbReference>
<comment type="caution">
    <text evidence="4">The sequence shown here is derived from an EMBL/GenBank/DDBJ whole genome shotgun (WGS) entry which is preliminary data.</text>
</comment>
<accession>A0A1Q5UMM1</accession>
<dbReference type="Gene3D" id="3.40.50.720">
    <property type="entry name" value="NAD(P)-binding Rossmann-like Domain"/>
    <property type="match status" value="1"/>
</dbReference>
<sequence>MSVGDPYRIAVYPWRHRLPSRQSFSDRPFRDHYPYLKPFRHITPASRESSSPARLQQSWIQVRVRDLATSTVKVIGTQSLPKQGVSNSVIAYLAWKTFAERAAWDYVEGKKPNFTVTTLLPPMVYGPVLHNVSDAKALNTSSADIYRLIDGSEKEVPVNRFWGFADVRDVAEAHVLAFEKPAAAGQRHLISNGAYSYQQVCDIIREKFPQLRGLTPEENPGTPLPSTYRLDTSKAIKQLGINFRSLEETIVGTVDSLLKVQKVAQ</sequence>
<evidence type="ECO:0000256" key="1">
    <source>
        <dbReference type="ARBA" id="ARBA00023002"/>
    </source>
</evidence>
<comment type="similarity">
    <text evidence="2">Belongs to the NAD(P)-dependent epimerase/dehydratase family. Dihydroflavonol-4-reductase subfamily.</text>
</comment>
<dbReference type="PANTHER" id="PTHR10366:SF564">
    <property type="entry name" value="STEROL-4-ALPHA-CARBOXYLATE 3-DEHYDROGENASE, DECARBOXYLATING"/>
    <property type="match status" value="1"/>
</dbReference>
<evidence type="ECO:0000313" key="5">
    <source>
        <dbReference type="Proteomes" id="UP000186955"/>
    </source>
</evidence>
<dbReference type="Proteomes" id="UP000186955">
    <property type="component" value="Unassembled WGS sequence"/>
</dbReference>
<protein>
    <recommendedName>
        <fullName evidence="3">NAD-dependent epimerase/dehydratase domain-containing protein</fullName>
    </recommendedName>
</protein>
<evidence type="ECO:0000313" key="4">
    <source>
        <dbReference type="EMBL" id="OKP13694.1"/>
    </source>
</evidence>
<gene>
    <name evidence="4" type="ORF">PENSUB_885</name>
</gene>
<name>A0A1Q5UMM1_9EURO</name>
<dbReference type="InterPro" id="IPR036291">
    <property type="entry name" value="NAD(P)-bd_dom_sf"/>
</dbReference>
<organism evidence="4 5">
    <name type="scientific">Penicillium subrubescens</name>
    <dbReference type="NCBI Taxonomy" id="1316194"/>
    <lineage>
        <taxon>Eukaryota</taxon>
        <taxon>Fungi</taxon>
        <taxon>Dikarya</taxon>
        <taxon>Ascomycota</taxon>
        <taxon>Pezizomycotina</taxon>
        <taxon>Eurotiomycetes</taxon>
        <taxon>Eurotiomycetidae</taxon>
        <taxon>Eurotiales</taxon>
        <taxon>Aspergillaceae</taxon>
        <taxon>Penicillium</taxon>
    </lineage>
</organism>
<dbReference type="PANTHER" id="PTHR10366">
    <property type="entry name" value="NAD DEPENDENT EPIMERASE/DEHYDRATASE"/>
    <property type="match status" value="1"/>
</dbReference>